<dbReference type="Proteomes" id="UP000664357">
    <property type="component" value="Unassembled WGS sequence"/>
</dbReference>
<reference evidence="3 4" key="1">
    <citation type="submission" date="2021-03" db="EMBL/GenBank/DDBJ databases">
        <authorList>
            <person name="Gilmore M.S."/>
            <person name="Schwartzman J."/>
            <person name="Van Tyne D."/>
            <person name="Martin M."/>
            <person name="Earl A.M."/>
            <person name="Manson A.L."/>
            <person name="Straub T."/>
            <person name="Salamzade R."/>
            <person name="Saavedra J."/>
            <person name="Lebreton F."/>
            <person name="Prichula J."/>
            <person name="Schaufler K."/>
            <person name="Gaca A."/>
            <person name="Sgardioli B."/>
            <person name="Wagenaar J."/>
            <person name="Strong T."/>
        </authorList>
    </citation>
    <scope>NUCLEOTIDE SEQUENCE [LARGE SCALE GENOMIC DNA]</scope>
    <source>
        <strain evidence="3 4">665A</strain>
    </source>
</reference>
<keyword evidence="1" id="KW-0472">Membrane</keyword>
<keyword evidence="4" id="KW-1185">Reference proteome</keyword>
<name>A0ABV0EQS5_9ENTE</name>
<gene>
    <name evidence="3" type="ORF">JZO67_002966</name>
</gene>
<sequence>MKTQKRAYFLLVIYLLILIWILLFKVTLSLSDLAHSLNLSRSINLIPFQASTIINGKIGLMEIVYNFLICVPFGGLLAIANKENSFLIKGLFIASFSLGIEIFQFILGVGASDITDLLMNTAGGMTGLLVYHLLRKAVPEKKLDKFLTILGGILLIVCLSFVVFLLIYNR</sequence>
<feature type="domain" description="VanZ-like" evidence="2">
    <location>
        <begin position="12"/>
        <end position="134"/>
    </location>
</feature>
<protein>
    <recommendedName>
        <fullName evidence="2">VanZ-like domain-containing protein</fullName>
    </recommendedName>
</protein>
<feature type="transmembrane region" description="Helical" evidence="1">
    <location>
        <begin position="7"/>
        <end position="28"/>
    </location>
</feature>
<keyword evidence="1" id="KW-0812">Transmembrane</keyword>
<feature type="transmembrane region" description="Helical" evidence="1">
    <location>
        <begin position="117"/>
        <end position="134"/>
    </location>
</feature>
<dbReference type="InterPro" id="IPR053150">
    <property type="entry name" value="Teicoplanin_resist-assoc"/>
</dbReference>
<dbReference type="Pfam" id="PF04892">
    <property type="entry name" value="VanZ"/>
    <property type="match status" value="1"/>
</dbReference>
<feature type="transmembrane region" description="Helical" evidence="1">
    <location>
        <begin position="146"/>
        <end position="168"/>
    </location>
</feature>
<organism evidence="3 4">
    <name type="scientific">Candidatus Enterococcus ferrettii</name>
    <dbReference type="NCBI Taxonomy" id="2815324"/>
    <lineage>
        <taxon>Bacteria</taxon>
        <taxon>Bacillati</taxon>
        <taxon>Bacillota</taxon>
        <taxon>Bacilli</taxon>
        <taxon>Lactobacillales</taxon>
        <taxon>Enterococcaceae</taxon>
        <taxon>Enterococcus</taxon>
    </lineage>
</organism>
<accession>A0ABV0EQS5</accession>
<evidence type="ECO:0000313" key="3">
    <source>
        <dbReference type="EMBL" id="MEO1770993.1"/>
    </source>
</evidence>
<evidence type="ECO:0000259" key="2">
    <source>
        <dbReference type="Pfam" id="PF04892"/>
    </source>
</evidence>
<dbReference type="RefSeq" id="WP_207703474.1">
    <property type="nucleotide sequence ID" value="NZ_JAFREL020000002.1"/>
</dbReference>
<feature type="transmembrane region" description="Helical" evidence="1">
    <location>
        <begin position="63"/>
        <end position="79"/>
    </location>
</feature>
<proteinExistence type="predicted"/>
<evidence type="ECO:0000313" key="4">
    <source>
        <dbReference type="Proteomes" id="UP000664357"/>
    </source>
</evidence>
<reference evidence="3 4" key="2">
    <citation type="submission" date="2024-02" db="EMBL/GenBank/DDBJ databases">
        <title>The Genome Sequence of Enterococcus sp. DIV0159.</title>
        <authorList>
            <person name="Earl A."/>
            <person name="Manson A."/>
            <person name="Gilmore M."/>
            <person name="Sanders J."/>
            <person name="Shea T."/>
            <person name="Howe W."/>
            <person name="Livny J."/>
            <person name="Cuomo C."/>
            <person name="Neafsey D."/>
            <person name="Birren B."/>
        </authorList>
    </citation>
    <scope>NUCLEOTIDE SEQUENCE [LARGE SCALE GENOMIC DNA]</scope>
    <source>
        <strain evidence="3 4">665A</strain>
    </source>
</reference>
<dbReference type="InterPro" id="IPR006976">
    <property type="entry name" value="VanZ-like"/>
</dbReference>
<evidence type="ECO:0000256" key="1">
    <source>
        <dbReference type="SAM" id="Phobius"/>
    </source>
</evidence>
<comment type="caution">
    <text evidence="3">The sequence shown here is derived from an EMBL/GenBank/DDBJ whole genome shotgun (WGS) entry which is preliminary data.</text>
</comment>
<keyword evidence="1" id="KW-1133">Transmembrane helix</keyword>
<feature type="transmembrane region" description="Helical" evidence="1">
    <location>
        <begin position="91"/>
        <end position="111"/>
    </location>
</feature>
<dbReference type="EMBL" id="JAFREL020000002">
    <property type="protein sequence ID" value="MEO1770993.1"/>
    <property type="molecule type" value="Genomic_DNA"/>
</dbReference>
<dbReference type="PANTHER" id="PTHR36834">
    <property type="entry name" value="MEMBRANE PROTEIN-RELATED"/>
    <property type="match status" value="1"/>
</dbReference>
<dbReference type="PANTHER" id="PTHR36834:SF2">
    <property type="entry name" value="MEMBRANE PROTEIN"/>
    <property type="match status" value="1"/>
</dbReference>